<gene>
    <name evidence="1" type="ORF">SCALOS_LOCUS1423</name>
</gene>
<accession>A0ACA9K6W5</accession>
<organism evidence="1 2">
    <name type="scientific">Scutellospora calospora</name>
    <dbReference type="NCBI Taxonomy" id="85575"/>
    <lineage>
        <taxon>Eukaryota</taxon>
        <taxon>Fungi</taxon>
        <taxon>Fungi incertae sedis</taxon>
        <taxon>Mucoromycota</taxon>
        <taxon>Glomeromycotina</taxon>
        <taxon>Glomeromycetes</taxon>
        <taxon>Diversisporales</taxon>
        <taxon>Gigasporaceae</taxon>
        <taxon>Scutellospora</taxon>
    </lineage>
</organism>
<protein>
    <submittedName>
        <fullName evidence="1">242_t:CDS:1</fullName>
    </submittedName>
</protein>
<name>A0ACA9K6W5_9GLOM</name>
<keyword evidence="2" id="KW-1185">Reference proteome</keyword>
<dbReference type="EMBL" id="CAJVPM010000976">
    <property type="protein sequence ID" value="CAG8456531.1"/>
    <property type="molecule type" value="Genomic_DNA"/>
</dbReference>
<evidence type="ECO:0000313" key="2">
    <source>
        <dbReference type="Proteomes" id="UP000789860"/>
    </source>
</evidence>
<reference evidence="1" key="1">
    <citation type="submission" date="2021-06" db="EMBL/GenBank/DDBJ databases">
        <authorList>
            <person name="Kallberg Y."/>
            <person name="Tangrot J."/>
            <person name="Rosling A."/>
        </authorList>
    </citation>
    <scope>NUCLEOTIDE SEQUENCE</scope>
    <source>
        <strain evidence="1">AU212A</strain>
    </source>
</reference>
<proteinExistence type="predicted"/>
<sequence>MGVIDLTCVGNAAIAGFDYKYLQSTPLEYTLAISTYYLGYLIFEIPSTLVSKILGLQVWLPIMMICWAAVSMSQAWCTNAIQLGISELTLRYSIFMALVSMGGAFSGFVSYFIVQIQGSLKGFQWLIIIENLPAILLAIIVALFLTRGPENARFFTPDERELAVERLKSEGGPAKVDRNTAKAQIKLALTDIQTYIYQILFLIISIPFFSLSFYLPTLIFQLGFTDLQAQLMVIPPFLTSTVFMIINSRFADKYKTRSCNILIGNFVSIIGLVGLLATRANDPSLYNLRYFFTILLACGAYSVVPIIFSWCTCNIVGQYKRSIMIAMVLALANIAGIIGTLIFPISDAPSFIMGNSICLASMIIASIITIGLKFYLESINKNRDLAIIADHNYKLNDIDLKDNKRIREIAMKLVENEPIFDEVLCDRHPNWRYII</sequence>
<evidence type="ECO:0000313" key="1">
    <source>
        <dbReference type="EMBL" id="CAG8456531.1"/>
    </source>
</evidence>
<comment type="caution">
    <text evidence="1">The sequence shown here is derived from an EMBL/GenBank/DDBJ whole genome shotgun (WGS) entry which is preliminary data.</text>
</comment>
<dbReference type="Proteomes" id="UP000789860">
    <property type="component" value="Unassembled WGS sequence"/>
</dbReference>